<reference evidence="2 3" key="1">
    <citation type="submission" date="2016-09" db="EMBL/GenBank/DDBJ databases">
        <authorList>
            <person name="Capua I."/>
            <person name="De Benedictis P."/>
            <person name="Joannis T."/>
            <person name="Lombin L.H."/>
            <person name="Cattoli G."/>
        </authorList>
    </citation>
    <scope>NUCLEOTIDE SEQUENCE [LARGE SCALE GENOMIC DNA]</scope>
    <source>
        <strain evidence="2 3">IMI 309357</strain>
    </source>
</reference>
<protein>
    <submittedName>
        <fullName evidence="2">Uncharacterized protein</fullName>
    </submittedName>
</protein>
<dbReference type="RefSeq" id="XP_022473189.1">
    <property type="nucleotide sequence ID" value="XM_022620351.1"/>
</dbReference>
<gene>
    <name evidence="2" type="ORF">CORC01_08721</name>
</gene>
<dbReference type="GeneID" id="34561861"/>
<dbReference type="Proteomes" id="UP000176998">
    <property type="component" value="Unassembled WGS sequence"/>
</dbReference>
<organism evidence="2 3">
    <name type="scientific">Colletotrichum orchidophilum</name>
    <dbReference type="NCBI Taxonomy" id="1209926"/>
    <lineage>
        <taxon>Eukaryota</taxon>
        <taxon>Fungi</taxon>
        <taxon>Dikarya</taxon>
        <taxon>Ascomycota</taxon>
        <taxon>Pezizomycotina</taxon>
        <taxon>Sordariomycetes</taxon>
        <taxon>Hypocreomycetidae</taxon>
        <taxon>Glomerellales</taxon>
        <taxon>Glomerellaceae</taxon>
        <taxon>Colletotrichum</taxon>
    </lineage>
</organism>
<evidence type="ECO:0000313" key="3">
    <source>
        <dbReference type="Proteomes" id="UP000176998"/>
    </source>
</evidence>
<evidence type="ECO:0000256" key="1">
    <source>
        <dbReference type="SAM" id="MobiDB-lite"/>
    </source>
</evidence>
<evidence type="ECO:0000313" key="2">
    <source>
        <dbReference type="EMBL" id="OHE96028.1"/>
    </source>
</evidence>
<dbReference type="AlphaFoldDB" id="A0A1G4B3N0"/>
<feature type="compositionally biased region" description="Polar residues" evidence="1">
    <location>
        <begin position="1"/>
        <end position="15"/>
    </location>
</feature>
<keyword evidence="3" id="KW-1185">Reference proteome</keyword>
<name>A0A1G4B3N0_9PEZI</name>
<feature type="region of interest" description="Disordered" evidence="1">
    <location>
        <begin position="1"/>
        <end position="20"/>
    </location>
</feature>
<sequence>MDSSFNIHRNKQQGYQRIPGSSIAPDRLLRYLREEFNQQFELESRKNYYVIRAPRDLSPVCNPCKKKQAKRLPLTENTG</sequence>
<comment type="caution">
    <text evidence="2">The sequence shown here is derived from an EMBL/GenBank/DDBJ whole genome shotgun (WGS) entry which is preliminary data.</text>
</comment>
<dbReference type="EMBL" id="MJBS01000075">
    <property type="protein sequence ID" value="OHE96028.1"/>
    <property type="molecule type" value="Genomic_DNA"/>
</dbReference>
<dbReference type="OrthoDB" id="10352896at2759"/>
<proteinExistence type="predicted"/>
<accession>A0A1G4B3N0</accession>